<evidence type="ECO:0000256" key="1">
    <source>
        <dbReference type="SAM" id="Phobius"/>
    </source>
</evidence>
<dbReference type="EMBL" id="LT629772">
    <property type="protein sequence ID" value="SDT37573.1"/>
    <property type="molecule type" value="Genomic_DNA"/>
</dbReference>
<keyword evidence="1" id="KW-0472">Membrane</keyword>
<keyword evidence="1" id="KW-1133">Transmembrane helix</keyword>
<feature type="transmembrane region" description="Helical" evidence="1">
    <location>
        <begin position="28"/>
        <end position="47"/>
    </location>
</feature>
<proteinExistence type="predicted"/>
<dbReference type="AlphaFoldDB" id="A0A1H1ZV88"/>
<gene>
    <name evidence="2" type="ORF">SAMN04489812_5475</name>
</gene>
<evidence type="ECO:0000313" key="2">
    <source>
        <dbReference type="EMBL" id="SDT37573.1"/>
    </source>
</evidence>
<keyword evidence="3" id="KW-1185">Reference proteome</keyword>
<dbReference type="Proteomes" id="UP000199103">
    <property type="component" value="Chromosome I"/>
</dbReference>
<accession>A0A1H1ZV88</accession>
<organism evidence="2 3">
    <name type="scientific">Microlunatus soli</name>
    <dbReference type="NCBI Taxonomy" id="630515"/>
    <lineage>
        <taxon>Bacteria</taxon>
        <taxon>Bacillati</taxon>
        <taxon>Actinomycetota</taxon>
        <taxon>Actinomycetes</taxon>
        <taxon>Propionibacteriales</taxon>
        <taxon>Propionibacteriaceae</taxon>
        <taxon>Microlunatus</taxon>
    </lineage>
</organism>
<keyword evidence="1" id="KW-0812">Transmembrane</keyword>
<reference evidence="2 3" key="1">
    <citation type="submission" date="2016-10" db="EMBL/GenBank/DDBJ databases">
        <authorList>
            <person name="de Groot N.N."/>
        </authorList>
    </citation>
    <scope>NUCLEOTIDE SEQUENCE [LARGE SCALE GENOMIC DNA]</scope>
    <source>
        <strain evidence="2 3">DSM 21800</strain>
    </source>
</reference>
<name>A0A1H1ZV88_9ACTN</name>
<dbReference type="STRING" id="630515.SAMN04489812_5475"/>
<sequence>MAVLSYLIGGMAVYGGLGWVGAHFLHQAWMIPVGIVVGIGLALLLIVRRFSRGDVIDAELRQVIAQRDRDRAYWTAEARRGRS</sequence>
<protein>
    <submittedName>
        <fullName evidence="2">Uncharacterized protein</fullName>
    </submittedName>
</protein>
<evidence type="ECO:0000313" key="3">
    <source>
        <dbReference type="Proteomes" id="UP000199103"/>
    </source>
</evidence>